<accession>A0A8K0W284</accession>
<organism evidence="1 2">
    <name type="scientific">Paraphoma chrysanthemicola</name>
    <dbReference type="NCBI Taxonomy" id="798071"/>
    <lineage>
        <taxon>Eukaryota</taxon>
        <taxon>Fungi</taxon>
        <taxon>Dikarya</taxon>
        <taxon>Ascomycota</taxon>
        <taxon>Pezizomycotina</taxon>
        <taxon>Dothideomycetes</taxon>
        <taxon>Pleosporomycetidae</taxon>
        <taxon>Pleosporales</taxon>
        <taxon>Pleosporineae</taxon>
        <taxon>Phaeosphaeriaceae</taxon>
        <taxon>Paraphoma</taxon>
    </lineage>
</organism>
<proteinExistence type="predicted"/>
<keyword evidence="2" id="KW-1185">Reference proteome</keyword>
<dbReference type="OrthoDB" id="5169850at2759"/>
<dbReference type="AlphaFoldDB" id="A0A8K0W284"/>
<dbReference type="EMBL" id="JAGMVJ010000004">
    <property type="protein sequence ID" value="KAH7091536.1"/>
    <property type="molecule type" value="Genomic_DNA"/>
</dbReference>
<gene>
    <name evidence="1" type="ORF">FB567DRAFT_436523</name>
</gene>
<sequence>MASNTNTKTPNPNNPSSLKPRYEIRKLEHEHIPWIIAIMCHSNGFHSPVWPVLYPEDMTTRVHDIFDAGEYLVRHQVDSGLSFGVFDTEYQYRTEEAKKAGGKLYWDRNEPSIQEKEGLEAEADRLLKQLDFPLVSIALSYDANNPLDMEKMGPLMVTLPAFGLIYHVLGSLDKRDPGSWQPTGPNQVLFRNATATRHDYEGERIMGGLARWLMREAADRGYRGIQIECLADAVTHVWSKGATQDGKFKGTVVSSFDMGTWKDEEGKLLFEPSKQTASKCYVDLKARV</sequence>
<dbReference type="Gene3D" id="3.40.630.30">
    <property type="match status" value="1"/>
</dbReference>
<reference evidence="1" key="1">
    <citation type="journal article" date="2021" name="Nat. Commun.">
        <title>Genetic determinants of endophytism in the Arabidopsis root mycobiome.</title>
        <authorList>
            <person name="Mesny F."/>
            <person name="Miyauchi S."/>
            <person name="Thiergart T."/>
            <person name="Pickel B."/>
            <person name="Atanasova L."/>
            <person name="Karlsson M."/>
            <person name="Huettel B."/>
            <person name="Barry K.W."/>
            <person name="Haridas S."/>
            <person name="Chen C."/>
            <person name="Bauer D."/>
            <person name="Andreopoulos W."/>
            <person name="Pangilinan J."/>
            <person name="LaButti K."/>
            <person name="Riley R."/>
            <person name="Lipzen A."/>
            <person name="Clum A."/>
            <person name="Drula E."/>
            <person name="Henrissat B."/>
            <person name="Kohler A."/>
            <person name="Grigoriev I.V."/>
            <person name="Martin F.M."/>
            <person name="Hacquard S."/>
        </authorList>
    </citation>
    <scope>NUCLEOTIDE SEQUENCE</scope>
    <source>
        <strain evidence="1">MPI-SDFR-AT-0120</strain>
    </source>
</reference>
<protein>
    <submittedName>
        <fullName evidence="1">Uncharacterized protein</fullName>
    </submittedName>
</protein>
<comment type="caution">
    <text evidence="1">The sequence shown here is derived from an EMBL/GenBank/DDBJ whole genome shotgun (WGS) entry which is preliminary data.</text>
</comment>
<dbReference type="Proteomes" id="UP000813461">
    <property type="component" value="Unassembled WGS sequence"/>
</dbReference>
<evidence type="ECO:0000313" key="1">
    <source>
        <dbReference type="EMBL" id="KAH7091536.1"/>
    </source>
</evidence>
<name>A0A8K0W284_9PLEO</name>
<evidence type="ECO:0000313" key="2">
    <source>
        <dbReference type="Proteomes" id="UP000813461"/>
    </source>
</evidence>